<feature type="compositionally biased region" description="Low complexity" evidence="1">
    <location>
        <begin position="53"/>
        <end position="64"/>
    </location>
</feature>
<sequence length="150" mass="16855">MLLCFELLFGKCPLPVLQGTINCRMLSCLAGNEDDYRPPEMTESSRRHILETSPIGSGPRSSPGQAYGMRKSCQRKPLGFPELMVEAKRPVGKSEGGERPREMGFLRNDKHRLPLGWENLQILEGRNTSYTVQGRCSESASLLCKSYDYL</sequence>
<evidence type="ECO:0000256" key="1">
    <source>
        <dbReference type="SAM" id="MobiDB-lite"/>
    </source>
</evidence>
<protein>
    <submittedName>
        <fullName evidence="2">Uncharacterized protein</fullName>
    </submittedName>
</protein>
<feature type="compositionally biased region" description="Basic and acidic residues" evidence="1">
    <location>
        <begin position="37"/>
        <end position="50"/>
    </location>
</feature>
<reference evidence="2 3" key="1">
    <citation type="submission" date="2023-09" db="EMBL/GenBank/DDBJ databases">
        <title>Nesidiocoris tenuis whole genome shotgun sequence.</title>
        <authorList>
            <person name="Shibata T."/>
            <person name="Shimoda M."/>
            <person name="Kobayashi T."/>
            <person name="Uehara T."/>
        </authorList>
    </citation>
    <scope>NUCLEOTIDE SEQUENCE [LARGE SCALE GENOMIC DNA]</scope>
    <source>
        <strain evidence="2 3">Japan</strain>
    </source>
</reference>
<dbReference type="Proteomes" id="UP001307889">
    <property type="component" value="Chromosome 2"/>
</dbReference>
<keyword evidence="3" id="KW-1185">Reference proteome</keyword>
<feature type="region of interest" description="Disordered" evidence="1">
    <location>
        <begin position="37"/>
        <end position="69"/>
    </location>
</feature>
<evidence type="ECO:0000313" key="3">
    <source>
        <dbReference type="Proteomes" id="UP001307889"/>
    </source>
</evidence>
<proteinExistence type="predicted"/>
<accession>A0ABN7AFY0</accession>
<organism evidence="2 3">
    <name type="scientific">Nesidiocoris tenuis</name>
    <dbReference type="NCBI Taxonomy" id="355587"/>
    <lineage>
        <taxon>Eukaryota</taxon>
        <taxon>Metazoa</taxon>
        <taxon>Ecdysozoa</taxon>
        <taxon>Arthropoda</taxon>
        <taxon>Hexapoda</taxon>
        <taxon>Insecta</taxon>
        <taxon>Pterygota</taxon>
        <taxon>Neoptera</taxon>
        <taxon>Paraneoptera</taxon>
        <taxon>Hemiptera</taxon>
        <taxon>Heteroptera</taxon>
        <taxon>Panheteroptera</taxon>
        <taxon>Cimicomorpha</taxon>
        <taxon>Miridae</taxon>
        <taxon>Dicyphina</taxon>
        <taxon>Nesidiocoris</taxon>
    </lineage>
</organism>
<gene>
    <name evidence="2" type="ORF">NTJ_03989</name>
</gene>
<name>A0ABN7AFY0_9HEMI</name>
<evidence type="ECO:0000313" key="2">
    <source>
        <dbReference type="EMBL" id="BES91180.1"/>
    </source>
</evidence>
<dbReference type="EMBL" id="AP028910">
    <property type="protein sequence ID" value="BES91180.1"/>
    <property type="molecule type" value="Genomic_DNA"/>
</dbReference>